<feature type="signal peptide" evidence="1">
    <location>
        <begin position="1"/>
        <end position="20"/>
    </location>
</feature>
<dbReference type="AlphaFoldDB" id="A0A6I4UWN7"/>
<organism evidence="2 3">
    <name type="scientific">Pontixanthobacter luteolus</name>
    <dbReference type="NCBI Taxonomy" id="295089"/>
    <lineage>
        <taxon>Bacteria</taxon>
        <taxon>Pseudomonadati</taxon>
        <taxon>Pseudomonadota</taxon>
        <taxon>Alphaproteobacteria</taxon>
        <taxon>Sphingomonadales</taxon>
        <taxon>Erythrobacteraceae</taxon>
        <taxon>Pontixanthobacter</taxon>
    </lineage>
</organism>
<comment type="caution">
    <text evidence="2">The sequence shown here is derived from an EMBL/GenBank/DDBJ whole genome shotgun (WGS) entry which is preliminary data.</text>
</comment>
<keyword evidence="1" id="KW-0732">Signal</keyword>
<feature type="chain" id="PRO_5026255597" evidence="1">
    <location>
        <begin position="21"/>
        <end position="207"/>
    </location>
</feature>
<evidence type="ECO:0000313" key="2">
    <source>
        <dbReference type="EMBL" id="MXP46287.1"/>
    </source>
</evidence>
<accession>A0A6I4UWN7</accession>
<keyword evidence="3" id="KW-1185">Reference proteome</keyword>
<dbReference type="Proteomes" id="UP000471435">
    <property type="component" value="Unassembled WGS sequence"/>
</dbReference>
<dbReference type="EMBL" id="WTYP01000001">
    <property type="protein sequence ID" value="MXP46287.1"/>
    <property type="molecule type" value="Genomic_DNA"/>
</dbReference>
<dbReference type="RefSeq" id="WP_160729539.1">
    <property type="nucleotide sequence ID" value="NZ_WTYP01000001.1"/>
</dbReference>
<sequence length="207" mass="21607">MFSAVAIVLASFTGASAALAEGAENVPVAAVVQAFVENCADLEAEANVLSALEANGWSPADIKGHDGLAAMTSLHSDREGYDLEAGAFAKPAVPHVFTMVSRTKAGGAHVLDCHAVTFEPTDDFRGKELAGLGAKAIPTKVIDEPGMHMAIWDPGLFPGHRETSISYLPATSALRDHLPTPSPYIMILGRSPSRSDGAAVNSEERAE</sequence>
<reference evidence="2 3" key="1">
    <citation type="submission" date="2019-12" db="EMBL/GenBank/DDBJ databases">
        <title>Genomic-based taxomic classification of the family Erythrobacteraceae.</title>
        <authorList>
            <person name="Xu L."/>
        </authorList>
    </citation>
    <scope>NUCLEOTIDE SEQUENCE [LARGE SCALE GENOMIC DNA]</scope>
    <source>
        <strain evidence="2 3">SW-109</strain>
    </source>
</reference>
<name>A0A6I4UWN7_9SPHN</name>
<proteinExistence type="predicted"/>
<gene>
    <name evidence="2" type="ORF">GRI43_02620</name>
</gene>
<evidence type="ECO:0000256" key="1">
    <source>
        <dbReference type="SAM" id="SignalP"/>
    </source>
</evidence>
<protein>
    <submittedName>
        <fullName evidence="2">Uncharacterized protein</fullName>
    </submittedName>
</protein>
<evidence type="ECO:0000313" key="3">
    <source>
        <dbReference type="Proteomes" id="UP000471435"/>
    </source>
</evidence>